<dbReference type="AlphaFoldDB" id="A0A9W4SV02"/>
<proteinExistence type="predicted"/>
<comment type="caution">
    <text evidence="1">The sequence shown here is derived from an EMBL/GenBank/DDBJ whole genome shotgun (WGS) entry which is preliminary data.</text>
</comment>
<evidence type="ECO:0000313" key="1">
    <source>
        <dbReference type="EMBL" id="CAI2182547.1"/>
    </source>
</evidence>
<reference evidence="1" key="1">
    <citation type="submission" date="2022-08" db="EMBL/GenBank/DDBJ databases">
        <authorList>
            <person name="Kallberg Y."/>
            <person name="Tangrot J."/>
            <person name="Rosling A."/>
        </authorList>
    </citation>
    <scope>NUCLEOTIDE SEQUENCE</scope>
    <source>
        <strain evidence="1">Wild A</strain>
    </source>
</reference>
<organism evidence="1 2">
    <name type="scientific">Funneliformis geosporum</name>
    <dbReference type="NCBI Taxonomy" id="1117311"/>
    <lineage>
        <taxon>Eukaryota</taxon>
        <taxon>Fungi</taxon>
        <taxon>Fungi incertae sedis</taxon>
        <taxon>Mucoromycota</taxon>
        <taxon>Glomeromycotina</taxon>
        <taxon>Glomeromycetes</taxon>
        <taxon>Glomerales</taxon>
        <taxon>Glomeraceae</taxon>
        <taxon>Funneliformis</taxon>
    </lineage>
</organism>
<protein>
    <submittedName>
        <fullName evidence="1">12009_t:CDS:1</fullName>
    </submittedName>
</protein>
<keyword evidence="2" id="KW-1185">Reference proteome</keyword>
<gene>
    <name evidence="1" type="ORF">FWILDA_LOCUS10635</name>
</gene>
<sequence length="64" mass="7220">MRLHSNKTLVQHLQTSIFTANPGTSIFTGQAFNYLNQEFSLGHRISVKETPGETTPFIRPCTRV</sequence>
<name>A0A9W4SV02_9GLOM</name>
<accession>A0A9W4SV02</accession>
<evidence type="ECO:0000313" key="2">
    <source>
        <dbReference type="Proteomes" id="UP001153678"/>
    </source>
</evidence>
<dbReference type="EMBL" id="CAMKVN010002769">
    <property type="protein sequence ID" value="CAI2182547.1"/>
    <property type="molecule type" value="Genomic_DNA"/>
</dbReference>
<dbReference type="Proteomes" id="UP001153678">
    <property type="component" value="Unassembled WGS sequence"/>
</dbReference>